<accession>A0ABM4H7G4</accession>
<dbReference type="Proteomes" id="UP001652640">
    <property type="component" value="Chromosome 26"/>
</dbReference>
<dbReference type="RefSeq" id="XP_070311508.1">
    <property type="nucleotide sequence ID" value="XM_070455407.1"/>
</dbReference>
<feature type="coiled-coil region" evidence="5">
    <location>
        <begin position="273"/>
        <end position="300"/>
    </location>
</feature>
<gene>
    <name evidence="8" type="primary">LRRFIP2</name>
</gene>
<dbReference type="Gene3D" id="1.20.5.4090">
    <property type="match status" value="1"/>
</dbReference>
<evidence type="ECO:0000256" key="3">
    <source>
        <dbReference type="ARBA" id="ARBA00023054"/>
    </source>
</evidence>
<organism evidence="7 8">
    <name type="scientific">Odocoileus virginianus</name>
    <name type="common">White-tailed deer</name>
    <dbReference type="NCBI Taxonomy" id="9874"/>
    <lineage>
        <taxon>Eukaryota</taxon>
        <taxon>Metazoa</taxon>
        <taxon>Chordata</taxon>
        <taxon>Craniata</taxon>
        <taxon>Vertebrata</taxon>
        <taxon>Euteleostomi</taxon>
        <taxon>Mammalia</taxon>
        <taxon>Eutheria</taxon>
        <taxon>Laurasiatheria</taxon>
        <taxon>Artiodactyla</taxon>
        <taxon>Ruminantia</taxon>
        <taxon>Pecora</taxon>
        <taxon>Cervidae</taxon>
        <taxon>Odocoileinae</taxon>
        <taxon>Odocoileus</taxon>
    </lineage>
</organism>
<evidence type="ECO:0000313" key="8">
    <source>
        <dbReference type="RefSeq" id="XP_070311508.1"/>
    </source>
</evidence>
<keyword evidence="3 5" id="KW-0175">Coiled coil</keyword>
<dbReference type="Pfam" id="PF09738">
    <property type="entry name" value="LRRFIP"/>
    <property type="match status" value="1"/>
</dbReference>
<sequence length="425" mass="48327">MGTPGSGRKRTPVKDRFSAEDEALSSIAREAEARLAAKRAARAEARDIRMRELERQQKELDEKSDKQYAENYTRPSSRNSASATTPLSGNSSRRGSGDTSSLIDPDTSLSELRDIYDLKDQIQDVEGRYMQGLKELKESLSEVEEKYKKAMVSNAQLDNEKNNLIYQVDTLKDVIEEQEEQMAEFYRENEEKSKELERQKHMCSVLQHKMDELKEGLRQRDELIEKHGLVIIPDGTPNGDVHQEPAIGAITVVSQEAAQVLESAGEGPLDVRLRKLAGEKEELLSQIRKLKLQLEEERQKGSRSDGGTAGDLAELQNGSDLQLIEMQRDANRQISEYKFKLSKAEQDIITLEQSINRLEGQVLRYKTAAENAEKVEDELKAEKRKLQRELRTALDKIEEMEMTNSHLAKRLEKMKANRTALLAQQ</sequence>
<feature type="region of interest" description="Disordered" evidence="6">
    <location>
        <begin position="53"/>
        <end position="109"/>
    </location>
</feature>
<dbReference type="PANTHER" id="PTHR19212:SF6">
    <property type="entry name" value="LEUCINE-RICH REPEAT FLIGHTLESS-INTERACTING PROTEIN 2"/>
    <property type="match status" value="1"/>
</dbReference>
<keyword evidence="7" id="KW-1185">Reference proteome</keyword>
<evidence type="ECO:0000256" key="2">
    <source>
        <dbReference type="ARBA" id="ARBA00022687"/>
    </source>
</evidence>
<evidence type="ECO:0000256" key="5">
    <source>
        <dbReference type="SAM" id="Coils"/>
    </source>
</evidence>
<feature type="region of interest" description="Disordered" evidence="6">
    <location>
        <begin position="1"/>
        <end position="22"/>
    </location>
</feature>
<evidence type="ECO:0000313" key="7">
    <source>
        <dbReference type="Proteomes" id="UP001652640"/>
    </source>
</evidence>
<name>A0ABM4H7G4_ODOVR</name>
<feature type="coiled-coil region" evidence="5">
    <location>
        <begin position="133"/>
        <end position="226"/>
    </location>
</feature>
<evidence type="ECO:0000256" key="4">
    <source>
        <dbReference type="ARBA" id="ARBA00040512"/>
    </source>
</evidence>
<reference evidence="8" key="2">
    <citation type="submission" date="2025-08" db="UniProtKB">
        <authorList>
            <consortium name="RefSeq"/>
        </authorList>
    </citation>
    <scope>IDENTIFICATION</scope>
    <source>
        <tissue evidence="8">Tongue muscle</tissue>
    </source>
</reference>
<dbReference type="PANTHER" id="PTHR19212">
    <property type="entry name" value="LEUCINE RICH REPEAT IN FLII INTERACTING PROTEIN"/>
    <property type="match status" value="1"/>
</dbReference>
<feature type="compositionally biased region" description="Basic and acidic residues" evidence="6">
    <location>
        <begin position="53"/>
        <end position="68"/>
    </location>
</feature>
<feature type="coiled-coil region" evidence="5">
    <location>
        <begin position="327"/>
        <end position="417"/>
    </location>
</feature>
<reference evidence="7" key="1">
    <citation type="journal article" date="2022" name="J. Hered.">
        <title>A De Novo Chromosome-Level Genome Assembly of the White-Tailed Deer, Odocoileus Virginianus.</title>
        <authorList>
            <person name="London E.W."/>
            <person name="Roca A.L."/>
            <person name="Novakofski J.E."/>
            <person name="Mateus-Pinilla N.E."/>
        </authorList>
    </citation>
    <scope>NUCLEOTIDE SEQUENCE [LARGE SCALE GENOMIC DNA]</scope>
</reference>
<evidence type="ECO:0000256" key="1">
    <source>
        <dbReference type="ARBA" id="ARBA00008275"/>
    </source>
</evidence>
<dbReference type="GeneID" id="110129446"/>
<dbReference type="InterPro" id="IPR019139">
    <property type="entry name" value="LRRFIP1/2"/>
</dbReference>
<feature type="compositionally biased region" description="Polar residues" evidence="6">
    <location>
        <begin position="73"/>
        <end position="109"/>
    </location>
</feature>
<protein>
    <recommendedName>
        <fullName evidence="4">Leucine-rich repeat flightless-interacting protein 2</fullName>
    </recommendedName>
</protein>
<keyword evidence="2" id="KW-0879">Wnt signaling pathway</keyword>
<proteinExistence type="inferred from homology"/>
<evidence type="ECO:0000256" key="6">
    <source>
        <dbReference type="SAM" id="MobiDB-lite"/>
    </source>
</evidence>
<comment type="similarity">
    <text evidence="1">Belongs to the LRRFIP family.</text>
</comment>